<keyword evidence="4" id="KW-1185">Reference proteome</keyword>
<sequence>MTTPPTDRPRREGTTPPTSRHRADSTTPTTGRLPVDDATPTTGRLPVNGATPTTGRLPVDGLAPTTGRLGVDGATLHYEVRGSGPLVLLIPGGTGGAASFDAVADRLATAYTVASYDPRGLTRSPLDDPDAPQRVEQHAEDAYRLLDLLSPDAPARVAGCSSGAITALHLLATHPGRVQKVVAHEPPLLEVLPDAPQHRALLIRVQDTLQREGLMPAAAIFAAGLQAASTSPESPAGLQAAPTSPEPPADPDASHATPTPTPAGGPRVGSASPAPDAGVQADHSASSAPASAPGAEAGPSASPAPAPAAGAEVGRSTPSTSSAVPVERSGLPPEAAARVERTMGDMPYFLGRIVPSFMGYVPDLDRLQALSERLVLAGGVESRGEVPYRPAAVMAERFGTELVHFPGGHTGLSTHPDEFGELLAELLR</sequence>
<keyword evidence="3" id="KW-0378">Hydrolase</keyword>
<dbReference type="PANTHER" id="PTHR43433:SF5">
    <property type="entry name" value="AB HYDROLASE-1 DOMAIN-CONTAINING PROTEIN"/>
    <property type="match status" value="1"/>
</dbReference>
<evidence type="ECO:0000313" key="3">
    <source>
        <dbReference type="EMBL" id="MFB9477672.1"/>
    </source>
</evidence>
<protein>
    <submittedName>
        <fullName evidence="3">Alpha/beta fold hydrolase</fullName>
    </submittedName>
</protein>
<dbReference type="EMBL" id="JBHMCF010000066">
    <property type="protein sequence ID" value="MFB9477672.1"/>
    <property type="molecule type" value="Genomic_DNA"/>
</dbReference>
<dbReference type="InterPro" id="IPR000073">
    <property type="entry name" value="AB_hydrolase_1"/>
</dbReference>
<dbReference type="InterPro" id="IPR050471">
    <property type="entry name" value="AB_hydrolase"/>
</dbReference>
<comment type="caution">
    <text evidence="3">The sequence shown here is derived from an EMBL/GenBank/DDBJ whole genome shotgun (WGS) entry which is preliminary data.</text>
</comment>
<dbReference type="SUPFAM" id="SSF53474">
    <property type="entry name" value="alpha/beta-Hydrolases"/>
    <property type="match status" value="1"/>
</dbReference>
<evidence type="ECO:0000259" key="2">
    <source>
        <dbReference type="Pfam" id="PF00561"/>
    </source>
</evidence>
<organism evidence="3 4">
    <name type="scientific">Nonomuraea salmonea</name>
    <dbReference type="NCBI Taxonomy" id="46181"/>
    <lineage>
        <taxon>Bacteria</taxon>
        <taxon>Bacillati</taxon>
        <taxon>Actinomycetota</taxon>
        <taxon>Actinomycetes</taxon>
        <taxon>Streptosporangiales</taxon>
        <taxon>Streptosporangiaceae</taxon>
        <taxon>Nonomuraea</taxon>
    </lineage>
</organism>
<evidence type="ECO:0000313" key="4">
    <source>
        <dbReference type="Proteomes" id="UP001589568"/>
    </source>
</evidence>
<feature type="compositionally biased region" description="Low complexity" evidence="1">
    <location>
        <begin position="254"/>
        <end position="265"/>
    </location>
</feature>
<dbReference type="InterPro" id="IPR029058">
    <property type="entry name" value="AB_hydrolase_fold"/>
</dbReference>
<feature type="compositionally biased region" description="Low complexity" evidence="1">
    <location>
        <begin position="284"/>
        <end position="312"/>
    </location>
</feature>
<evidence type="ECO:0000256" key="1">
    <source>
        <dbReference type="SAM" id="MobiDB-lite"/>
    </source>
</evidence>
<proteinExistence type="predicted"/>
<dbReference type="Gene3D" id="3.40.50.1820">
    <property type="entry name" value="alpha/beta hydrolase"/>
    <property type="match status" value="2"/>
</dbReference>
<name>A0ABV5P5B8_9ACTN</name>
<dbReference type="RefSeq" id="WP_364382736.1">
    <property type="nucleotide sequence ID" value="NZ_JBHMCF010000066.1"/>
</dbReference>
<dbReference type="Proteomes" id="UP001589568">
    <property type="component" value="Unassembled WGS sequence"/>
</dbReference>
<dbReference type="Pfam" id="PF00561">
    <property type="entry name" value="Abhydrolase_1"/>
    <property type="match status" value="1"/>
</dbReference>
<feature type="region of interest" description="Disordered" evidence="1">
    <location>
        <begin position="1"/>
        <end position="63"/>
    </location>
</feature>
<feature type="domain" description="AB hydrolase-1" evidence="2">
    <location>
        <begin position="85"/>
        <end position="192"/>
    </location>
</feature>
<feature type="region of interest" description="Disordered" evidence="1">
    <location>
        <begin position="230"/>
        <end position="333"/>
    </location>
</feature>
<reference evidence="3 4" key="1">
    <citation type="submission" date="2024-09" db="EMBL/GenBank/DDBJ databases">
        <authorList>
            <person name="Sun Q."/>
            <person name="Mori K."/>
        </authorList>
    </citation>
    <scope>NUCLEOTIDE SEQUENCE [LARGE SCALE GENOMIC DNA]</scope>
    <source>
        <strain evidence="3 4">JCM 3324</strain>
    </source>
</reference>
<accession>A0ABV5P5B8</accession>
<gene>
    <name evidence="3" type="ORF">ACFFR3_49935</name>
</gene>
<dbReference type="GO" id="GO:0016787">
    <property type="term" value="F:hydrolase activity"/>
    <property type="evidence" value="ECO:0007669"/>
    <property type="project" value="UniProtKB-KW"/>
</dbReference>
<dbReference type="PANTHER" id="PTHR43433">
    <property type="entry name" value="HYDROLASE, ALPHA/BETA FOLD FAMILY PROTEIN"/>
    <property type="match status" value="1"/>
</dbReference>